<feature type="active site" description="O-(5'-phospho-DNA)-serine intermediate" evidence="4 5">
    <location>
        <position position="11"/>
    </location>
</feature>
<reference evidence="8" key="2">
    <citation type="journal article" date="2022" name="Microbiol. Resour. Announc.">
        <title>Metagenome Sequencing to Explore Phylogenomics of Terrestrial Cyanobacteria.</title>
        <authorList>
            <person name="Ward R.D."/>
            <person name="Stajich J.E."/>
            <person name="Johansen J.R."/>
            <person name="Huntemann M."/>
            <person name="Clum A."/>
            <person name="Foster B."/>
            <person name="Foster B."/>
            <person name="Roux S."/>
            <person name="Palaniappan K."/>
            <person name="Varghese N."/>
            <person name="Mukherjee S."/>
            <person name="Reddy T.B.K."/>
            <person name="Daum C."/>
            <person name="Copeland A."/>
            <person name="Chen I.A."/>
            <person name="Ivanova N.N."/>
            <person name="Kyrpides N.C."/>
            <person name="Shapiro N."/>
            <person name="Eloe-Fadrosh E.A."/>
            <person name="Pietrasiak N."/>
        </authorList>
    </citation>
    <scope>NUCLEOTIDE SEQUENCE</scope>
    <source>
        <strain evidence="8">CPER-KK1</strain>
    </source>
</reference>
<reference evidence="8" key="1">
    <citation type="submission" date="2021-05" db="EMBL/GenBank/DDBJ databases">
        <authorList>
            <person name="Pietrasiak N."/>
            <person name="Ward R."/>
            <person name="Stajich J.E."/>
            <person name="Kurbessoian T."/>
        </authorList>
    </citation>
    <scope>NUCLEOTIDE SEQUENCE</scope>
    <source>
        <strain evidence="8">CPER-KK1</strain>
    </source>
</reference>
<sequence>MKPIIGYVRVSTEEQAETQALDQQKHRLLKAGAERLYCDIESGRNLDREQLEKVLDLVIRREVSAVYATRWDRISRNAQLYEEIKKIFRDSGVKLQLLDQGEVDLTTASGELNSDLQVLFAVHESRMLRERINKGFEYRRSREVAWIRPPWGCIIVDEKYELDHLPLLYCLLIHRPNNYLALADEPDDSEQLIWLSRAKIAREFFDYFLQVRKPTKLLRYLQDNYDLQKNQDLTFPALKNFPTSRRGIQQWLQNPVFQGHTAYQKFKKNGGVKTPDEWDIRRNTHPDHCLISEEEAKEIQAILAANRKQFGQLDATFFLTGHIFCQTCKSKCGLKRAGGGHAYYGCQHSATVCRNRKCVRIIKIEEAIINKLVQRVREIHQLPQEAMKSSKLVELERQYEALDQIPGSDFNPVLKDAKTKLFKEIEIERSQTDNIATQMLCHPSAKKINFWYSLTQEEREIFYNQLLERVVLLDGEVTEVLLKV</sequence>
<dbReference type="PROSITE" id="PS51737">
    <property type="entry name" value="RECOMBINASE_DNA_BIND"/>
    <property type="match status" value="1"/>
</dbReference>
<accession>A0A951PT89</accession>
<evidence type="ECO:0000313" key="9">
    <source>
        <dbReference type="Proteomes" id="UP000753908"/>
    </source>
</evidence>
<dbReference type="GO" id="GO:0003677">
    <property type="term" value="F:DNA binding"/>
    <property type="evidence" value="ECO:0007669"/>
    <property type="project" value="UniProtKB-KW"/>
</dbReference>
<dbReference type="Gene3D" id="3.90.1750.20">
    <property type="entry name" value="Putative Large Serine Recombinase, Chain B, Domain 2"/>
    <property type="match status" value="1"/>
</dbReference>
<keyword evidence="2" id="KW-0238">DNA-binding</keyword>
<dbReference type="InterPro" id="IPR038109">
    <property type="entry name" value="DNA_bind_recomb_sf"/>
</dbReference>
<dbReference type="SMART" id="SM00857">
    <property type="entry name" value="Resolvase"/>
    <property type="match status" value="1"/>
</dbReference>
<evidence type="ECO:0000256" key="5">
    <source>
        <dbReference type="PROSITE-ProRule" id="PRU10137"/>
    </source>
</evidence>
<organism evidence="8 9">
    <name type="scientific">Symplocastrum torsivum CPER-KK1</name>
    <dbReference type="NCBI Taxonomy" id="450513"/>
    <lineage>
        <taxon>Bacteria</taxon>
        <taxon>Bacillati</taxon>
        <taxon>Cyanobacteriota</taxon>
        <taxon>Cyanophyceae</taxon>
        <taxon>Oscillatoriophycideae</taxon>
        <taxon>Oscillatoriales</taxon>
        <taxon>Microcoleaceae</taxon>
        <taxon>Symplocastrum</taxon>
    </lineage>
</organism>
<feature type="domain" description="Recombinase" evidence="7">
    <location>
        <begin position="181"/>
        <end position="309"/>
    </location>
</feature>
<dbReference type="PROSITE" id="PS51736">
    <property type="entry name" value="RECOMBINASES_3"/>
    <property type="match status" value="1"/>
</dbReference>
<evidence type="ECO:0000256" key="2">
    <source>
        <dbReference type="ARBA" id="ARBA00023125"/>
    </source>
</evidence>
<keyword evidence="1" id="KW-0229">DNA integration</keyword>
<dbReference type="InterPro" id="IPR011109">
    <property type="entry name" value="DNA_bind_recombinase_dom"/>
</dbReference>
<dbReference type="InterPro" id="IPR006119">
    <property type="entry name" value="Resolv_N"/>
</dbReference>
<gene>
    <name evidence="8" type="ORF">KME25_28505</name>
</gene>
<dbReference type="PANTHER" id="PTHR30461:SF2">
    <property type="entry name" value="SERINE RECOMBINASE PINE-RELATED"/>
    <property type="match status" value="1"/>
</dbReference>
<evidence type="ECO:0000256" key="1">
    <source>
        <dbReference type="ARBA" id="ARBA00022908"/>
    </source>
</evidence>
<dbReference type="SUPFAM" id="SSF53041">
    <property type="entry name" value="Resolvase-like"/>
    <property type="match status" value="1"/>
</dbReference>
<evidence type="ECO:0000259" key="6">
    <source>
        <dbReference type="PROSITE" id="PS51736"/>
    </source>
</evidence>
<dbReference type="EMBL" id="JAHHIF010000060">
    <property type="protein sequence ID" value="MBW4548348.1"/>
    <property type="molecule type" value="Genomic_DNA"/>
</dbReference>
<evidence type="ECO:0000256" key="4">
    <source>
        <dbReference type="PIRSR" id="PIRSR606118-50"/>
    </source>
</evidence>
<evidence type="ECO:0000256" key="3">
    <source>
        <dbReference type="ARBA" id="ARBA00023172"/>
    </source>
</evidence>
<dbReference type="InterPro" id="IPR036162">
    <property type="entry name" value="Resolvase-like_N_sf"/>
</dbReference>
<feature type="domain" description="Resolvase/invertase-type recombinase catalytic" evidence="6">
    <location>
        <begin position="3"/>
        <end position="143"/>
    </location>
</feature>
<dbReference type="Pfam" id="PF00239">
    <property type="entry name" value="Resolvase"/>
    <property type="match status" value="1"/>
</dbReference>
<dbReference type="GO" id="GO:0015074">
    <property type="term" value="P:DNA integration"/>
    <property type="evidence" value="ECO:0007669"/>
    <property type="project" value="UniProtKB-KW"/>
</dbReference>
<dbReference type="InterPro" id="IPR006118">
    <property type="entry name" value="Recombinase_CS"/>
</dbReference>
<protein>
    <submittedName>
        <fullName evidence="8">Recombinase family protein</fullName>
    </submittedName>
</protein>
<name>A0A951PT89_9CYAN</name>
<dbReference type="PROSITE" id="PS00397">
    <property type="entry name" value="RECOMBINASES_1"/>
    <property type="match status" value="1"/>
</dbReference>
<keyword evidence="3" id="KW-0233">DNA recombination</keyword>
<dbReference type="GO" id="GO:0000150">
    <property type="term" value="F:DNA strand exchange activity"/>
    <property type="evidence" value="ECO:0007669"/>
    <property type="project" value="InterPro"/>
</dbReference>
<evidence type="ECO:0000313" key="8">
    <source>
        <dbReference type="EMBL" id="MBW4548348.1"/>
    </source>
</evidence>
<comment type="caution">
    <text evidence="8">The sequence shown here is derived from an EMBL/GenBank/DDBJ whole genome shotgun (WGS) entry which is preliminary data.</text>
</comment>
<dbReference type="Pfam" id="PF07508">
    <property type="entry name" value="Recombinase"/>
    <property type="match status" value="1"/>
</dbReference>
<dbReference type="InterPro" id="IPR050639">
    <property type="entry name" value="SSR_resolvase"/>
</dbReference>
<proteinExistence type="predicted"/>
<dbReference type="AlphaFoldDB" id="A0A951PT89"/>
<dbReference type="PANTHER" id="PTHR30461">
    <property type="entry name" value="DNA-INVERTASE FROM LAMBDOID PROPHAGE"/>
    <property type="match status" value="1"/>
</dbReference>
<dbReference type="Proteomes" id="UP000753908">
    <property type="component" value="Unassembled WGS sequence"/>
</dbReference>
<dbReference type="CDD" id="cd03768">
    <property type="entry name" value="SR_ResInv"/>
    <property type="match status" value="1"/>
</dbReference>
<dbReference type="Gene3D" id="3.40.50.1390">
    <property type="entry name" value="Resolvase, N-terminal catalytic domain"/>
    <property type="match status" value="1"/>
</dbReference>
<evidence type="ECO:0000259" key="7">
    <source>
        <dbReference type="PROSITE" id="PS51737"/>
    </source>
</evidence>